<feature type="compositionally biased region" description="Basic and acidic residues" evidence="1">
    <location>
        <begin position="100"/>
        <end position="111"/>
    </location>
</feature>
<reference evidence="2" key="1">
    <citation type="submission" date="2022-11" db="EMBL/GenBank/DDBJ databases">
        <authorList>
            <person name="Petersen C."/>
        </authorList>
    </citation>
    <scope>NUCLEOTIDE SEQUENCE</scope>
    <source>
        <strain evidence="2">IBT 22155</strain>
    </source>
</reference>
<organism evidence="2 3">
    <name type="scientific">Penicillium bovifimosum</name>
    <dbReference type="NCBI Taxonomy" id="126998"/>
    <lineage>
        <taxon>Eukaryota</taxon>
        <taxon>Fungi</taxon>
        <taxon>Dikarya</taxon>
        <taxon>Ascomycota</taxon>
        <taxon>Pezizomycotina</taxon>
        <taxon>Eurotiomycetes</taxon>
        <taxon>Eurotiomycetidae</taxon>
        <taxon>Eurotiales</taxon>
        <taxon>Aspergillaceae</taxon>
        <taxon>Penicillium</taxon>
    </lineage>
</organism>
<feature type="compositionally biased region" description="Basic residues" evidence="1">
    <location>
        <begin position="62"/>
        <end position="71"/>
    </location>
</feature>
<feature type="region of interest" description="Disordered" evidence="1">
    <location>
        <begin position="31"/>
        <end position="76"/>
    </location>
</feature>
<dbReference type="GeneID" id="81403795"/>
<name>A0A9W9L538_9EURO</name>
<dbReference type="RefSeq" id="XP_056523682.1">
    <property type="nucleotide sequence ID" value="XM_056664625.1"/>
</dbReference>
<evidence type="ECO:0000256" key="1">
    <source>
        <dbReference type="SAM" id="MobiDB-lite"/>
    </source>
</evidence>
<evidence type="ECO:0000313" key="3">
    <source>
        <dbReference type="Proteomes" id="UP001149079"/>
    </source>
</evidence>
<accession>A0A9W9L538</accession>
<feature type="compositionally biased region" description="Basic and acidic residues" evidence="1">
    <location>
        <begin position="123"/>
        <end position="133"/>
    </location>
</feature>
<reference evidence="2" key="2">
    <citation type="journal article" date="2023" name="IMA Fungus">
        <title>Comparative genomic study of the Penicillium genus elucidates a diverse pangenome and 15 lateral gene transfer events.</title>
        <authorList>
            <person name="Petersen C."/>
            <person name="Sorensen T."/>
            <person name="Nielsen M.R."/>
            <person name="Sondergaard T.E."/>
            <person name="Sorensen J.L."/>
            <person name="Fitzpatrick D.A."/>
            <person name="Frisvad J.C."/>
            <person name="Nielsen K.L."/>
        </authorList>
    </citation>
    <scope>NUCLEOTIDE SEQUENCE</scope>
    <source>
        <strain evidence="2">IBT 22155</strain>
    </source>
</reference>
<keyword evidence="3" id="KW-1185">Reference proteome</keyword>
<dbReference type="EMBL" id="JAPQKL010000003">
    <property type="protein sequence ID" value="KAJ5139033.1"/>
    <property type="molecule type" value="Genomic_DNA"/>
</dbReference>
<dbReference type="Proteomes" id="UP001149079">
    <property type="component" value="Unassembled WGS sequence"/>
</dbReference>
<proteinExistence type="predicted"/>
<feature type="compositionally biased region" description="Basic residues" evidence="1">
    <location>
        <begin position="134"/>
        <end position="147"/>
    </location>
</feature>
<protein>
    <submittedName>
        <fullName evidence="2">Uncharacterized protein</fullName>
    </submittedName>
</protein>
<evidence type="ECO:0000313" key="2">
    <source>
        <dbReference type="EMBL" id="KAJ5139033.1"/>
    </source>
</evidence>
<dbReference type="AlphaFoldDB" id="A0A9W9L538"/>
<feature type="region of interest" description="Disordered" evidence="1">
    <location>
        <begin position="99"/>
        <end position="147"/>
    </location>
</feature>
<gene>
    <name evidence="2" type="ORF">N7515_003881</name>
</gene>
<sequence>MEAEKKLWCELWKGPAESFLLFSRGMQDILRGPGSPGSAERPAASDVSSNDSARGYRDHPSTHRYRERRHLSPPSNAALAKSLESLFDLDDPISIGISLDQRKMQRGRDISQDALFNAAAHRGRSERQTESGSRRSRPVRGWHKFHT</sequence>
<comment type="caution">
    <text evidence="2">The sequence shown here is derived from an EMBL/GenBank/DDBJ whole genome shotgun (WGS) entry which is preliminary data.</text>
</comment>